<dbReference type="Gene3D" id="1.10.260.40">
    <property type="entry name" value="lambda repressor-like DNA-binding domains"/>
    <property type="match status" value="1"/>
</dbReference>
<dbReference type="PANTHER" id="PTHR30146">
    <property type="entry name" value="LACI-RELATED TRANSCRIPTIONAL REPRESSOR"/>
    <property type="match status" value="1"/>
</dbReference>
<evidence type="ECO:0000256" key="4">
    <source>
        <dbReference type="ARBA" id="ARBA00023163"/>
    </source>
</evidence>
<evidence type="ECO:0000313" key="7">
    <source>
        <dbReference type="Proteomes" id="UP000319148"/>
    </source>
</evidence>
<evidence type="ECO:0000256" key="3">
    <source>
        <dbReference type="ARBA" id="ARBA00023125"/>
    </source>
</evidence>
<dbReference type="SMART" id="SM00354">
    <property type="entry name" value="HTH_LACI"/>
    <property type="match status" value="1"/>
</dbReference>
<evidence type="ECO:0000313" key="6">
    <source>
        <dbReference type="EMBL" id="TPD59030.1"/>
    </source>
</evidence>
<accession>A0A501PF33</accession>
<dbReference type="EMBL" id="VFIY01000015">
    <property type="protein sequence ID" value="TPD59030.1"/>
    <property type="molecule type" value="Genomic_DNA"/>
</dbReference>
<dbReference type="PROSITE" id="PS50932">
    <property type="entry name" value="HTH_LACI_2"/>
    <property type="match status" value="1"/>
</dbReference>
<dbReference type="Pfam" id="PF00356">
    <property type="entry name" value="LacI"/>
    <property type="match status" value="1"/>
</dbReference>
<dbReference type="GO" id="GO:0003700">
    <property type="term" value="F:DNA-binding transcription factor activity"/>
    <property type="evidence" value="ECO:0007669"/>
    <property type="project" value="TreeGrafter"/>
</dbReference>
<evidence type="ECO:0000256" key="2">
    <source>
        <dbReference type="ARBA" id="ARBA00023015"/>
    </source>
</evidence>
<dbReference type="PANTHER" id="PTHR30146:SF148">
    <property type="entry name" value="HTH-TYPE TRANSCRIPTIONAL REPRESSOR PURR-RELATED"/>
    <property type="match status" value="1"/>
</dbReference>
<dbReference type="InterPro" id="IPR046335">
    <property type="entry name" value="LacI/GalR-like_sensor"/>
</dbReference>
<dbReference type="SUPFAM" id="SSF47413">
    <property type="entry name" value="lambda repressor-like DNA-binding domains"/>
    <property type="match status" value="1"/>
</dbReference>
<keyword evidence="4" id="KW-0804">Transcription</keyword>
<organism evidence="6 7">
    <name type="scientific">Emcibacter nanhaiensis</name>
    <dbReference type="NCBI Taxonomy" id="1505037"/>
    <lineage>
        <taxon>Bacteria</taxon>
        <taxon>Pseudomonadati</taxon>
        <taxon>Pseudomonadota</taxon>
        <taxon>Alphaproteobacteria</taxon>
        <taxon>Emcibacterales</taxon>
        <taxon>Emcibacteraceae</taxon>
        <taxon>Emcibacter</taxon>
    </lineage>
</organism>
<dbReference type="GO" id="GO:0000976">
    <property type="term" value="F:transcription cis-regulatory region binding"/>
    <property type="evidence" value="ECO:0007669"/>
    <property type="project" value="TreeGrafter"/>
</dbReference>
<evidence type="ECO:0000259" key="5">
    <source>
        <dbReference type="PROSITE" id="PS50932"/>
    </source>
</evidence>
<reference evidence="7" key="1">
    <citation type="submission" date="2019-06" db="EMBL/GenBank/DDBJ databases">
        <title>The complete genome of Emcibacter congregatus ZYLT.</title>
        <authorList>
            <person name="Zhao Z."/>
        </authorList>
    </citation>
    <scope>NUCLEOTIDE SEQUENCE [LARGE SCALE GENOMIC DNA]</scope>
    <source>
        <strain evidence="7">MCCC 1A06723</strain>
    </source>
</reference>
<dbReference type="InterPro" id="IPR000843">
    <property type="entry name" value="HTH_LacI"/>
</dbReference>
<dbReference type="InterPro" id="IPR028082">
    <property type="entry name" value="Peripla_BP_I"/>
</dbReference>
<evidence type="ECO:0000256" key="1">
    <source>
        <dbReference type="ARBA" id="ARBA00022491"/>
    </source>
</evidence>
<dbReference type="RefSeq" id="WP_139941249.1">
    <property type="nucleotide sequence ID" value="NZ_JBHSYP010000002.1"/>
</dbReference>
<dbReference type="CDD" id="cd06267">
    <property type="entry name" value="PBP1_LacI_sugar_binding-like"/>
    <property type="match status" value="1"/>
</dbReference>
<dbReference type="CDD" id="cd01392">
    <property type="entry name" value="HTH_LacI"/>
    <property type="match status" value="1"/>
</dbReference>
<dbReference type="Pfam" id="PF13377">
    <property type="entry name" value="Peripla_BP_3"/>
    <property type="match status" value="1"/>
</dbReference>
<name>A0A501PF33_9PROT</name>
<dbReference type="InterPro" id="IPR010982">
    <property type="entry name" value="Lambda_DNA-bd_dom_sf"/>
</dbReference>
<proteinExistence type="predicted"/>
<feature type="domain" description="HTH lacI-type" evidence="5">
    <location>
        <begin position="6"/>
        <end position="62"/>
    </location>
</feature>
<dbReference type="Gene3D" id="3.40.50.2300">
    <property type="match status" value="2"/>
</dbReference>
<dbReference type="Proteomes" id="UP000319148">
    <property type="component" value="Unassembled WGS sequence"/>
</dbReference>
<dbReference type="OrthoDB" id="128688at2"/>
<comment type="caution">
    <text evidence="6">The sequence shown here is derived from an EMBL/GenBank/DDBJ whole genome shotgun (WGS) entry which is preliminary data.</text>
</comment>
<protein>
    <submittedName>
        <fullName evidence="6">LacI family transcriptional regulator</fullName>
    </submittedName>
</protein>
<keyword evidence="3" id="KW-0238">DNA-binding</keyword>
<gene>
    <name evidence="6" type="ORF">FIV46_12400</name>
</gene>
<sequence length="342" mass="36840">MASKRVTIKDLAKAVGVNPSTVSRALNPATKHLITEEVIEKISKAADEMGYFPNRMAAALVHNKSHTIGLIISTITNPVFPPMVCGLEAALYKAGYTLVTMSSDNIEDYERTAYRRLRERAIDGCILASATREDPVVDEFLKHGFPLVLVNRMTDRQDVNAVINNDEAGMQLAVDHLTSLGHTKIGHISGPLAVSTCYTRLQGFKAGMRAKGLDPDHVVEAKEFSAKEGYRAMKKLLAGNAGLTAVAAGSDILALGCLDAIREAGLSCPEDISLTGFNDIPMMDRISPALTTVTVPQYEIGQKAAEILLAMLEGSQPVDGEAGQVIKVLPKLTLRESTRRLA</sequence>
<dbReference type="AlphaFoldDB" id="A0A501PF33"/>
<dbReference type="SUPFAM" id="SSF53822">
    <property type="entry name" value="Periplasmic binding protein-like I"/>
    <property type="match status" value="1"/>
</dbReference>
<keyword evidence="1" id="KW-0678">Repressor</keyword>
<keyword evidence="7" id="KW-1185">Reference proteome</keyword>
<keyword evidence="2" id="KW-0805">Transcription regulation</keyword>